<evidence type="ECO:0000313" key="2">
    <source>
        <dbReference type="EMBL" id="XDO02090.1"/>
    </source>
</evidence>
<protein>
    <recommendedName>
        <fullName evidence="3">DNA translocase FtsK 4TM region domain-containing protein</fullName>
    </recommendedName>
</protein>
<feature type="transmembrane region" description="Helical" evidence="1">
    <location>
        <begin position="124"/>
        <end position="141"/>
    </location>
</feature>
<dbReference type="EMBL" id="PP542043">
    <property type="protein sequence ID" value="XDO02090.1"/>
    <property type="molecule type" value="Genomic_DNA"/>
</dbReference>
<accession>A0AB39JDZ5</accession>
<reference evidence="2" key="1">
    <citation type="submission" date="2024-03" db="EMBL/GenBank/DDBJ databases">
        <title>Eukaryotic viruses encode the ribosomal protein eL40.</title>
        <authorList>
            <person name="Thomy J."/>
            <person name="Schvarcz C.R."/>
            <person name="McBeain K.A."/>
            <person name="Edwards K.F."/>
            <person name="Steward G.F."/>
        </authorList>
    </citation>
    <scope>NUCLEOTIDE SEQUENCE</scope>
    <source>
        <strain evidence="2">FloV-SA2</strain>
    </source>
</reference>
<evidence type="ECO:0000256" key="1">
    <source>
        <dbReference type="SAM" id="Phobius"/>
    </source>
</evidence>
<sequence length="153" mass="17712">MEKTTNINTLPIKQNITPPLSQPEAIEKIDRPESNITIDNEIPIYNNNQKRVKFEDEQMIQESSMKDKKNPVKSNVFSLENKIILLAGVLFFIFIDIKFKKYIINILTQIFGNFLKTETGGTSYIGSFFYSITFVLVLYLFNRFIDLTSINLS</sequence>
<feature type="transmembrane region" description="Helical" evidence="1">
    <location>
        <begin position="83"/>
        <end position="104"/>
    </location>
</feature>
<evidence type="ECO:0008006" key="3">
    <source>
        <dbReference type="Google" id="ProtNLM"/>
    </source>
</evidence>
<proteinExistence type="predicted"/>
<keyword evidence="1" id="KW-0812">Transmembrane</keyword>
<organism evidence="2">
    <name type="scientific">Florenciella sp. virus SA2</name>
    <dbReference type="NCBI Taxonomy" id="3240092"/>
    <lineage>
        <taxon>Viruses</taxon>
    </lineage>
</organism>
<keyword evidence="1" id="KW-1133">Transmembrane helix</keyword>
<gene>
    <name evidence="2" type="ORF">FloV-SA2_00271</name>
</gene>
<keyword evidence="1" id="KW-0472">Membrane</keyword>
<name>A0AB39JDZ5_9VIRU</name>